<organism evidence="2 3">
    <name type="scientific">Baudoinia panamericana (strain UAMH 10762)</name>
    <name type="common">Angels' share fungus</name>
    <name type="synonym">Baudoinia compniacensis (strain UAMH 10762)</name>
    <dbReference type="NCBI Taxonomy" id="717646"/>
    <lineage>
        <taxon>Eukaryota</taxon>
        <taxon>Fungi</taxon>
        <taxon>Dikarya</taxon>
        <taxon>Ascomycota</taxon>
        <taxon>Pezizomycotina</taxon>
        <taxon>Dothideomycetes</taxon>
        <taxon>Dothideomycetidae</taxon>
        <taxon>Mycosphaerellales</taxon>
        <taxon>Teratosphaeriaceae</taxon>
        <taxon>Baudoinia</taxon>
    </lineage>
</organism>
<protein>
    <submittedName>
        <fullName evidence="2">Uncharacterized protein</fullName>
    </submittedName>
</protein>
<keyword evidence="3" id="KW-1185">Reference proteome</keyword>
<proteinExistence type="inferred from homology"/>
<dbReference type="Pfam" id="PF00106">
    <property type="entry name" value="adh_short"/>
    <property type="match status" value="1"/>
</dbReference>
<dbReference type="HOGENOM" id="CLU_010194_9_0_1"/>
<dbReference type="PANTHER" id="PTHR43544">
    <property type="entry name" value="SHORT-CHAIN DEHYDROGENASE/REDUCTASE"/>
    <property type="match status" value="1"/>
</dbReference>
<dbReference type="KEGG" id="bcom:BAUCODRAFT_145194"/>
<dbReference type="PANTHER" id="PTHR43544:SF32">
    <property type="entry name" value="CHAIN DEHYDROGENASE, PUTATIVE (AFU_ORTHOLOGUE AFUA_5G01530)-RELATED"/>
    <property type="match status" value="1"/>
</dbReference>
<gene>
    <name evidence="2" type="ORF">BAUCODRAFT_145194</name>
</gene>
<dbReference type="Gene3D" id="3.40.50.720">
    <property type="entry name" value="NAD(P)-binding Rossmann-like Domain"/>
    <property type="match status" value="1"/>
</dbReference>
<comment type="similarity">
    <text evidence="1">Belongs to the short-chain dehydrogenases/reductases (SDR) family.</text>
</comment>
<evidence type="ECO:0000256" key="1">
    <source>
        <dbReference type="ARBA" id="ARBA00006484"/>
    </source>
</evidence>
<evidence type="ECO:0000313" key="3">
    <source>
        <dbReference type="Proteomes" id="UP000011761"/>
    </source>
</evidence>
<dbReference type="GeneID" id="19108570"/>
<dbReference type="GO" id="GO:0016491">
    <property type="term" value="F:oxidoreductase activity"/>
    <property type="evidence" value="ECO:0007669"/>
    <property type="project" value="TreeGrafter"/>
</dbReference>
<dbReference type="InterPro" id="IPR036291">
    <property type="entry name" value="NAD(P)-bd_dom_sf"/>
</dbReference>
<dbReference type="OMA" id="NGWPENW"/>
<dbReference type="OrthoDB" id="191139at2759"/>
<dbReference type="eggNOG" id="KOG1208">
    <property type="taxonomic scope" value="Eukaryota"/>
</dbReference>
<dbReference type="SUPFAM" id="SSF51735">
    <property type="entry name" value="NAD(P)-binding Rossmann-fold domains"/>
    <property type="match status" value="1"/>
</dbReference>
<dbReference type="Proteomes" id="UP000011761">
    <property type="component" value="Unassembled WGS sequence"/>
</dbReference>
<evidence type="ECO:0000313" key="2">
    <source>
        <dbReference type="EMBL" id="EMC99825.1"/>
    </source>
</evidence>
<dbReference type="GO" id="GO:0019748">
    <property type="term" value="P:secondary metabolic process"/>
    <property type="evidence" value="ECO:0007669"/>
    <property type="project" value="TreeGrafter"/>
</dbReference>
<dbReference type="AlphaFoldDB" id="M2NKZ9"/>
<accession>M2NKZ9</accession>
<name>M2NKZ9_BAUPA</name>
<dbReference type="PRINTS" id="PR00081">
    <property type="entry name" value="GDHRDH"/>
</dbReference>
<dbReference type="RefSeq" id="XP_007673349.1">
    <property type="nucleotide sequence ID" value="XM_007675159.1"/>
</dbReference>
<dbReference type="EMBL" id="KB445551">
    <property type="protein sequence ID" value="EMC99825.1"/>
    <property type="molecule type" value="Genomic_DNA"/>
</dbReference>
<sequence>MSTQQLNGTTAKLLVLVTGANQGLGYYASQQLASTGKYHIFLGSRDLNKAHKAIQQLVADDSVKVSEHDLEPIQINVTSDDSIKAAAKHVADKYGYLDILMNNAGIAAQQAANADGTGPTLRELYHRHYDTNLFGAAVVTEAFLPLLKKSTTEGGKRIAFTSSALSSLEWAATLDGEMSGANYPLYRSTKTAENMVMIHYARSLEAEGFVVSASDPGYCATNLNYYHGAKDPRQGAKALVIAATGVKEQIHGRVVDDESNAEPW</sequence>
<reference evidence="2 3" key="1">
    <citation type="journal article" date="2012" name="PLoS Pathog.">
        <title>Diverse lifestyles and strategies of plant pathogenesis encoded in the genomes of eighteen Dothideomycetes fungi.</title>
        <authorList>
            <person name="Ohm R.A."/>
            <person name="Feau N."/>
            <person name="Henrissat B."/>
            <person name="Schoch C.L."/>
            <person name="Horwitz B.A."/>
            <person name="Barry K.W."/>
            <person name="Condon B.J."/>
            <person name="Copeland A.C."/>
            <person name="Dhillon B."/>
            <person name="Glaser F."/>
            <person name="Hesse C.N."/>
            <person name="Kosti I."/>
            <person name="LaButti K."/>
            <person name="Lindquist E.A."/>
            <person name="Lucas S."/>
            <person name="Salamov A.A."/>
            <person name="Bradshaw R.E."/>
            <person name="Ciuffetti L."/>
            <person name="Hamelin R.C."/>
            <person name="Kema G.H.J."/>
            <person name="Lawrence C."/>
            <person name="Scott J.A."/>
            <person name="Spatafora J.W."/>
            <person name="Turgeon B.G."/>
            <person name="de Wit P.J.G.M."/>
            <person name="Zhong S."/>
            <person name="Goodwin S.B."/>
            <person name="Grigoriev I.V."/>
        </authorList>
    </citation>
    <scope>NUCLEOTIDE SEQUENCE [LARGE SCALE GENOMIC DNA]</scope>
    <source>
        <strain evidence="2 3">UAMH 10762</strain>
    </source>
</reference>
<dbReference type="GO" id="GO:0005737">
    <property type="term" value="C:cytoplasm"/>
    <property type="evidence" value="ECO:0007669"/>
    <property type="project" value="TreeGrafter"/>
</dbReference>
<dbReference type="InterPro" id="IPR051468">
    <property type="entry name" value="Fungal_SecMetab_SDRs"/>
</dbReference>
<dbReference type="InterPro" id="IPR002347">
    <property type="entry name" value="SDR_fam"/>
</dbReference>